<accession>A0A9E7KHZ7</accession>
<keyword evidence="2" id="KW-1185">Reference proteome</keyword>
<proteinExistence type="predicted"/>
<evidence type="ECO:0000313" key="1">
    <source>
        <dbReference type="EMBL" id="URE16220.1"/>
    </source>
</evidence>
<dbReference type="AlphaFoldDB" id="A0A9E7KHZ7"/>
<protein>
    <submittedName>
        <fullName evidence="1">Uncharacterized protein</fullName>
    </submittedName>
</protein>
<evidence type="ECO:0000313" key="2">
    <source>
        <dbReference type="Proteomes" id="UP001055439"/>
    </source>
</evidence>
<dbReference type="Proteomes" id="UP001055439">
    <property type="component" value="Chromosome 7"/>
</dbReference>
<dbReference type="EMBL" id="CP097509">
    <property type="protein sequence ID" value="URE16220.1"/>
    <property type="molecule type" value="Genomic_DNA"/>
</dbReference>
<reference evidence="1" key="1">
    <citation type="submission" date="2022-05" db="EMBL/GenBank/DDBJ databases">
        <title>The Musa troglodytarum L. genome provides insights into the mechanism of non-climacteric behaviour and enrichment of carotenoids.</title>
        <authorList>
            <person name="Wang J."/>
        </authorList>
    </citation>
    <scope>NUCLEOTIDE SEQUENCE</scope>
    <source>
        <tissue evidence="1">Leaf</tissue>
    </source>
</reference>
<organism evidence="1 2">
    <name type="scientific">Musa troglodytarum</name>
    <name type="common">fe'i banana</name>
    <dbReference type="NCBI Taxonomy" id="320322"/>
    <lineage>
        <taxon>Eukaryota</taxon>
        <taxon>Viridiplantae</taxon>
        <taxon>Streptophyta</taxon>
        <taxon>Embryophyta</taxon>
        <taxon>Tracheophyta</taxon>
        <taxon>Spermatophyta</taxon>
        <taxon>Magnoliopsida</taxon>
        <taxon>Liliopsida</taxon>
        <taxon>Zingiberales</taxon>
        <taxon>Musaceae</taxon>
        <taxon>Musa</taxon>
    </lineage>
</organism>
<sequence length="68" mass="7855">MKHIVKLIRCSYNTEDALARIKVSYLQVVGFDSLEDMHQHIKLLGNTKCLIKHEDIERQATCSLKNDV</sequence>
<name>A0A9E7KHZ7_9LILI</name>
<gene>
    <name evidence="1" type="ORF">MUK42_33210</name>
</gene>